<dbReference type="Pfam" id="PF13847">
    <property type="entry name" value="Methyltransf_31"/>
    <property type="match status" value="1"/>
</dbReference>
<dbReference type="PANTHER" id="PTHR12176">
    <property type="entry name" value="SAM-DEPENDENT METHYLTRANSFERASE SUPERFAMILY PROTEIN"/>
    <property type="match status" value="1"/>
</dbReference>
<evidence type="ECO:0000259" key="5">
    <source>
        <dbReference type="Pfam" id="PF13847"/>
    </source>
</evidence>
<dbReference type="SUPFAM" id="SSF53335">
    <property type="entry name" value="S-adenosyl-L-methionine-dependent methyltransferases"/>
    <property type="match status" value="1"/>
</dbReference>
<dbReference type="GO" id="GO:0008168">
    <property type="term" value="F:methyltransferase activity"/>
    <property type="evidence" value="ECO:0007669"/>
    <property type="project" value="UniProtKB-KW"/>
</dbReference>
<keyword evidence="3" id="KW-0808">Transferase</keyword>
<sequence length="262" mass="28734">MAGVDAGRFETDTKSSSKPGHAHAVYWSKRYQEKAFEPFDWYLKWEHLKELLSSWLSSESVVLIAGCGTSLVAEQMLSEGLASKITCVDQCAELIASLREKYKDKAAMEFEVADASNLPQDWSDRFDLVLDKALLDTVVAGRQGWASAEGVLQSLMATLKSSGRYVCVSHARPAQRLPLLSAVVQDKRREISCHQVARPLDPPPDPKAKTGKAAKGAPDPSSMQAAATDQKDNVYHIYCCECQAEAPEPPPQPAEETTPPEE</sequence>
<dbReference type="InterPro" id="IPR029063">
    <property type="entry name" value="SAM-dependent_MTases_sf"/>
</dbReference>
<dbReference type="OrthoDB" id="411785at2759"/>
<reference evidence="6" key="1">
    <citation type="submission" date="2021-02" db="EMBL/GenBank/DDBJ databases">
        <authorList>
            <person name="Dougan E. K."/>
            <person name="Rhodes N."/>
            <person name="Thang M."/>
            <person name="Chan C."/>
        </authorList>
    </citation>
    <scope>NUCLEOTIDE SEQUENCE</scope>
</reference>
<feature type="domain" description="Methyltransferase" evidence="5">
    <location>
        <begin position="57"/>
        <end position="212"/>
    </location>
</feature>
<evidence type="ECO:0000256" key="2">
    <source>
        <dbReference type="ARBA" id="ARBA00022603"/>
    </source>
</evidence>
<dbReference type="CDD" id="cd02440">
    <property type="entry name" value="AdoMet_MTases"/>
    <property type="match status" value="1"/>
</dbReference>
<keyword evidence="7" id="KW-1185">Reference proteome</keyword>
<accession>A0A812W521</accession>
<feature type="region of interest" description="Disordered" evidence="4">
    <location>
        <begin position="1"/>
        <end position="20"/>
    </location>
</feature>
<dbReference type="InterPro" id="IPR051419">
    <property type="entry name" value="Lys/N-term_MeTrsfase_sf"/>
</dbReference>
<evidence type="ECO:0000313" key="6">
    <source>
        <dbReference type="EMBL" id="CAE7666453.1"/>
    </source>
</evidence>
<feature type="compositionally biased region" description="Low complexity" evidence="4">
    <location>
        <begin position="211"/>
        <end position="220"/>
    </location>
</feature>
<evidence type="ECO:0000256" key="3">
    <source>
        <dbReference type="ARBA" id="ARBA00022679"/>
    </source>
</evidence>
<protein>
    <submittedName>
        <fullName evidence="6">EEF1AKMT4 protein</fullName>
    </submittedName>
</protein>
<dbReference type="InterPro" id="IPR025714">
    <property type="entry name" value="Methyltranfer_dom"/>
</dbReference>
<name>A0A812W521_9DINO</name>
<evidence type="ECO:0000256" key="4">
    <source>
        <dbReference type="SAM" id="MobiDB-lite"/>
    </source>
</evidence>
<dbReference type="PANTHER" id="PTHR12176:SF79">
    <property type="entry name" value="METHYLTRANSFERASE TYPE 11 DOMAIN-CONTAINING PROTEIN"/>
    <property type="match status" value="1"/>
</dbReference>
<dbReference type="GO" id="GO:0032259">
    <property type="term" value="P:methylation"/>
    <property type="evidence" value="ECO:0007669"/>
    <property type="project" value="UniProtKB-KW"/>
</dbReference>
<feature type="region of interest" description="Disordered" evidence="4">
    <location>
        <begin position="193"/>
        <end position="228"/>
    </location>
</feature>
<keyword evidence="2" id="KW-0489">Methyltransferase</keyword>
<comment type="similarity">
    <text evidence="1">Belongs to the methyltransferase superfamily.</text>
</comment>
<proteinExistence type="inferred from homology"/>
<dbReference type="AlphaFoldDB" id="A0A812W521"/>
<evidence type="ECO:0000256" key="1">
    <source>
        <dbReference type="ARBA" id="ARBA00008361"/>
    </source>
</evidence>
<dbReference type="Gene3D" id="3.40.50.150">
    <property type="entry name" value="Vaccinia Virus protein VP39"/>
    <property type="match status" value="1"/>
</dbReference>
<organism evidence="6 7">
    <name type="scientific">Symbiodinium necroappetens</name>
    <dbReference type="NCBI Taxonomy" id="1628268"/>
    <lineage>
        <taxon>Eukaryota</taxon>
        <taxon>Sar</taxon>
        <taxon>Alveolata</taxon>
        <taxon>Dinophyceae</taxon>
        <taxon>Suessiales</taxon>
        <taxon>Symbiodiniaceae</taxon>
        <taxon>Symbiodinium</taxon>
    </lineage>
</organism>
<comment type="caution">
    <text evidence="6">The sequence shown here is derived from an EMBL/GenBank/DDBJ whole genome shotgun (WGS) entry which is preliminary data.</text>
</comment>
<evidence type="ECO:0000313" key="7">
    <source>
        <dbReference type="Proteomes" id="UP000601435"/>
    </source>
</evidence>
<gene>
    <name evidence="6" type="primary">EEF1AKMT4</name>
    <name evidence="6" type="ORF">SNEC2469_LOCUS19035</name>
</gene>
<dbReference type="EMBL" id="CAJNJA010032363">
    <property type="protein sequence ID" value="CAE7666453.1"/>
    <property type="molecule type" value="Genomic_DNA"/>
</dbReference>
<dbReference type="Proteomes" id="UP000601435">
    <property type="component" value="Unassembled WGS sequence"/>
</dbReference>